<dbReference type="InterPro" id="IPR033900">
    <property type="entry name" value="Gram_neg_porin_domain"/>
</dbReference>
<organism evidence="13">
    <name type="scientific">Vibrio tapetis</name>
    <dbReference type="NCBI Taxonomy" id="52443"/>
    <lineage>
        <taxon>Bacteria</taxon>
        <taxon>Pseudomonadati</taxon>
        <taxon>Pseudomonadota</taxon>
        <taxon>Gammaproteobacteria</taxon>
        <taxon>Vibrionales</taxon>
        <taxon>Vibrionaceae</taxon>
        <taxon>Vibrio</taxon>
    </lineage>
</organism>
<feature type="signal peptide" evidence="11">
    <location>
        <begin position="1"/>
        <end position="19"/>
    </location>
</feature>
<gene>
    <name evidence="13" type="primary">ompH</name>
</gene>
<name>A0A0A1EC96_9VIBR</name>
<proteinExistence type="predicted"/>
<dbReference type="GO" id="GO:0015288">
    <property type="term" value="F:porin activity"/>
    <property type="evidence" value="ECO:0007669"/>
    <property type="project" value="UniProtKB-KW"/>
</dbReference>
<evidence type="ECO:0000256" key="5">
    <source>
        <dbReference type="ARBA" id="ARBA00022692"/>
    </source>
</evidence>
<comment type="subunit">
    <text evidence="2">Homotrimer.</text>
</comment>
<evidence type="ECO:0000256" key="7">
    <source>
        <dbReference type="ARBA" id="ARBA00023065"/>
    </source>
</evidence>
<keyword evidence="3" id="KW-0813">Transport</keyword>
<reference evidence="13" key="1">
    <citation type="journal article" date="2014" name="PLoS ONE">
        <title>Characterization of the secretomes of two vibrios pathogenic to mollusks.</title>
        <authorList>
            <person name="Madec S."/>
            <person name="Pichereau V."/>
            <person name="Jacq A."/>
            <person name="Paillard M."/>
            <person name="Boisset C."/>
            <person name="Guerard F."/>
            <person name="Paillard C."/>
            <person name="Nicolas J.L."/>
        </authorList>
    </citation>
    <scope>NUCLEOTIDE SEQUENCE</scope>
    <source>
        <strain evidence="13">CECT4600</strain>
    </source>
</reference>
<dbReference type="AlphaFoldDB" id="A0A0A1EC96"/>
<evidence type="ECO:0000256" key="10">
    <source>
        <dbReference type="ARBA" id="ARBA00023237"/>
    </source>
</evidence>
<evidence type="ECO:0000256" key="8">
    <source>
        <dbReference type="ARBA" id="ARBA00023114"/>
    </source>
</evidence>
<evidence type="ECO:0000256" key="2">
    <source>
        <dbReference type="ARBA" id="ARBA00011233"/>
    </source>
</evidence>
<comment type="subcellular location">
    <subcellularLocation>
        <location evidence="1">Cell outer membrane</location>
        <topology evidence="1">Multi-pass membrane protein</topology>
    </subcellularLocation>
</comment>
<keyword evidence="6 11" id="KW-0732">Signal</keyword>
<dbReference type="InterPro" id="IPR050298">
    <property type="entry name" value="Gram-neg_bact_OMP"/>
</dbReference>
<feature type="chain" id="PRO_5001973877" evidence="11">
    <location>
        <begin position="20"/>
        <end position="320"/>
    </location>
</feature>
<dbReference type="Gene3D" id="2.40.160.10">
    <property type="entry name" value="Porin"/>
    <property type="match status" value="1"/>
</dbReference>
<dbReference type="GO" id="GO:0009279">
    <property type="term" value="C:cell outer membrane"/>
    <property type="evidence" value="ECO:0007669"/>
    <property type="project" value="UniProtKB-SubCell"/>
</dbReference>
<keyword evidence="10" id="KW-0998">Cell outer membrane</keyword>
<feature type="domain" description="Porin" evidence="12">
    <location>
        <begin position="7"/>
        <end position="307"/>
    </location>
</feature>
<keyword evidence="8" id="KW-0626">Porin</keyword>
<dbReference type="Pfam" id="PF13609">
    <property type="entry name" value="Porin_4"/>
    <property type="match status" value="1"/>
</dbReference>
<keyword evidence="5" id="KW-0812">Transmembrane</keyword>
<dbReference type="InterPro" id="IPR023614">
    <property type="entry name" value="Porin_dom_sf"/>
</dbReference>
<dbReference type="GO" id="GO:0006811">
    <property type="term" value="P:monoatomic ion transport"/>
    <property type="evidence" value="ECO:0007669"/>
    <property type="project" value="UniProtKB-KW"/>
</dbReference>
<keyword evidence="4" id="KW-1134">Transmembrane beta strand</keyword>
<evidence type="ECO:0000313" key="13">
    <source>
        <dbReference type="EMBL" id="AIY26154.1"/>
    </source>
</evidence>
<dbReference type="PANTHER" id="PTHR34501">
    <property type="entry name" value="PROTEIN YDDL-RELATED"/>
    <property type="match status" value="1"/>
</dbReference>
<evidence type="ECO:0000256" key="3">
    <source>
        <dbReference type="ARBA" id="ARBA00022448"/>
    </source>
</evidence>
<keyword evidence="7" id="KW-0406">Ion transport</keyword>
<sequence>MKKTLVALAVMVAAGSANAGIELYNKDGVTVNVKSDFEVRYKKGTNDGDELKQEIDDAEFGFDTRYAMDDSTQVGFYMEFTGVEKDRAASKAGVKNVYVGFYNDQFGSFKVGKLDTVLDDAGVGSDYLFGVNSFVKQMDFNSDEAIRYDLDKGNFYASFALTQDKHETKLLGKDGRYFDLKAGYRVADFDFTAFLGQAKFEKGAIAGVKETLGALEGVYKGVENVTLEAGYYMAKTSPKTGSDKTDNTMALAADYTMNAWKFATGFSVTNYDDSSKDKLNKWFLNAGYTIAPSTTTYVEIGGNNGDKQEVGYGVGIKASF</sequence>
<protein>
    <submittedName>
        <fullName evidence="13">Porin-like protein H</fullName>
    </submittedName>
</protein>
<dbReference type="SUPFAM" id="SSF56935">
    <property type="entry name" value="Porins"/>
    <property type="match status" value="1"/>
</dbReference>
<evidence type="ECO:0000259" key="12">
    <source>
        <dbReference type="Pfam" id="PF13609"/>
    </source>
</evidence>
<evidence type="ECO:0000256" key="6">
    <source>
        <dbReference type="ARBA" id="ARBA00022729"/>
    </source>
</evidence>
<evidence type="ECO:0000256" key="9">
    <source>
        <dbReference type="ARBA" id="ARBA00023136"/>
    </source>
</evidence>
<accession>A0A0A1EC96</accession>
<dbReference type="GO" id="GO:0046930">
    <property type="term" value="C:pore complex"/>
    <property type="evidence" value="ECO:0007669"/>
    <property type="project" value="UniProtKB-KW"/>
</dbReference>
<dbReference type="EMBL" id="KM596581">
    <property type="protein sequence ID" value="AIY26154.1"/>
    <property type="molecule type" value="Genomic_DNA"/>
</dbReference>
<evidence type="ECO:0000256" key="4">
    <source>
        <dbReference type="ARBA" id="ARBA00022452"/>
    </source>
</evidence>
<evidence type="ECO:0000256" key="11">
    <source>
        <dbReference type="SAM" id="SignalP"/>
    </source>
</evidence>
<dbReference type="PANTHER" id="PTHR34501:SF9">
    <property type="entry name" value="MAJOR OUTER MEMBRANE PROTEIN P.IA"/>
    <property type="match status" value="1"/>
</dbReference>
<keyword evidence="9" id="KW-0472">Membrane</keyword>
<evidence type="ECO:0000256" key="1">
    <source>
        <dbReference type="ARBA" id="ARBA00004571"/>
    </source>
</evidence>